<keyword evidence="1" id="KW-0175">Coiled coil</keyword>
<dbReference type="InterPro" id="IPR051703">
    <property type="entry name" value="NF-kappa-B_Signaling_Reg"/>
</dbReference>
<dbReference type="InterPro" id="IPR019080">
    <property type="entry name" value="YqaJ_viral_recombinase"/>
</dbReference>
<dbReference type="InterPro" id="IPR017482">
    <property type="entry name" value="Lambda-type_endonuclease"/>
</dbReference>
<dbReference type="Proteomes" id="UP000000486">
    <property type="component" value="Chromosome"/>
</dbReference>
<sequence length="319" mass="36737">MAIAKEKTMNILASVKDMDRTQWLLTRRLGIGGSDAGIIMGLNQYKTAFELWLDKTDQVLPDESAGEAAYWGNQMEEVVAKEFEKRTGKKVRRSNMMYQHPEHDFMLANVDRFVVGEDAILECKTASAYLAKEWEADEVPATYLVQIQHYLAVTGKSKAYVAVLIGGNKFIWKEIERDDELINQIIAFELDFWETNVKGHVAPALDGSSAAEKYLKDRFAKSEAKQVILSKKYNEFLAERANLERDIKLLETRKKEIDNNIKNDLKEAETAIADEFTITWKPVITSRVDTKRLKEEHPDIYKKLRKETSYRKFAVKENK</sequence>
<dbReference type="AlphaFoldDB" id="A0A0E0V010"/>
<dbReference type="HOGENOM" id="CLU_049574_1_1_9"/>
<evidence type="ECO:0000313" key="4">
    <source>
        <dbReference type="Proteomes" id="UP000000486"/>
    </source>
</evidence>
<evidence type="ECO:0000259" key="2">
    <source>
        <dbReference type="Pfam" id="PF09588"/>
    </source>
</evidence>
<dbReference type="PANTHER" id="PTHR46609:SF6">
    <property type="entry name" value="EXONUCLEASE, PHAGE-TYPE_RECB, C-TERMINAL DOMAIN-CONTAINING PROTEIN-RELATED"/>
    <property type="match status" value="1"/>
</dbReference>
<name>A0A0E0V010_LISMM</name>
<dbReference type="KEGG" id="lmq:LMM7_2693"/>
<dbReference type="Gene3D" id="3.90.320.10">
    <property type="match status" value="1"/>
</dbReference>
<dbReference type="InterPro" id="IPR011335">
    <property type="entry name" value="Restrct_endonuc-II-like"/>
</dbReference>
<feature type="coiled-coil region" evidence="1">
    <location>
        <begin position="233"/>
        <end position="267"/>
    </location>
</feature>
<feature type="domain" description="YqaJ viral recombinase" evidence="2">
    <location>
        <begin position="22"/>
        <end position="156"/>
    </location>
</feature>
<reference evidence="3 4" key="1">
    <citation type="journal article" date="2011" name="J. Bacteriol.">
        <title>Genome sequence of the nonpathogenic Listeria monocytogenes serovar 4a strain M7.</title>
        <authorList>
            <person name="Chen J."/>
            <person name="Xia Y."/>
            <person name="Cheng C."/>
            <person name="Fang C."/>
            <person name="Shan Y."/>
            <person name="Jin G."/>
            <person name="Fang W."/>
        </authorList>
    </citation>
    <scope>NUCLEOTIDE SEQUENCE [LARGE SCALE GENOMIC DNA]</scope>
    <source>
        <strain evidence="3 4">M7</strain>
    </source>
</reference>
<proteinExistence type="predicted"/>
<dbReference type="EMBL" id="CP002816">
    <property type="protein sequence ID" value="AEH93698.1"/>
    <property type="molecule type" value="Genomic_DNA"/>
</dbReference>
<dbReference type="NCBIfam" id="TIGR03033">
    <property type="entry name" value="phage_rel_nuc"/>
    <property type="match status" value="1"/>
</dbReference>
<gene>
    <name evidence="3" type="ordered locus">LMM7_2693</name>
</gene>
<dbReference type="InterPro" id="IPR011604">
    <property type="entry name" value="PDDEXK-like_dom_sf"/>
</dbReference>
<evidence type="ECO:0000313" key="3">
    <source>
        <dbReference type="EMBL" id="AEH93698.1"/>
    </source>
</evidence>
<organism evidence="3 4">
    <name type="scientific">Listeria monocytogenes serotype 4a (strain M7)</name>
    <dbReference type="NCBI Taxonomy" id="1030009"/>
    <lineage>
        <taxon>Bacteria</taxon>
        <taxon>Bacillati</taxon>
        <taxon>Bacillota</taxon>
        <taxon>Bacilli</taxon>
        <taxon>Bacillales</taxon>
        <taxon>Listeriaceae</taxon>
        <taxon>Listeria</taxon>
    </lineage>
</organism>
<dbReference type="Pfam" id="PF09588">
    <property type="entry name" value="YqaJ"/>
    <property type="match status" value="1"/>
</dbReference>
<dbReference type="PANTHER" id="PTHR46609">
    <property type="entry name" value="EXONUCLEASE, PHAGE-TYPE/RECB, C-TERMINAL DOMAIN-CONTAINING PROTEIN"/>
    <property type="match status" value="1"/>
</dbReference>
<dbReference type="PATRIC" id="fig|1030009.3.peg.2682"/>
<dbReference type="SUPFAM" id="SSF52980">
    <property type="entry name" value="Restriction endonuclease-like"/>
    <property type="match status" value="1"/>
</dbReference>
<protein>
    <submittedName>
        <fullName evidence="3">Putative gp47</fullName>
    </submittedName>
</protein>
<accession>A0A0E0V010</accession>
<evidence type="ECO:0000256" key="1">
    <source>
        <dbReference type="SAM" id="Coils"/>
    </source>
</evidence>
<dbReference type="RefSeq" id="WP_010991174.1">
    <property type="nucleotide sequence ID" value="NC_017537.1"/>
</dbReference>